<dbReference type="GO" id="GO:0006298">
    <property type="term" value="P:mismatch repair"/>
    <property type="evidence" value="ECO:0007669"/>
    <property type="project" value="InterPro"/>
</dbReference>
<dbReference type="FunFam" id="3.30.230.10:FF:000014">
    <property type="entry name" value="DNA mismatch repair protein Mlh1"/>
    <property type="match status" value="1"/>
</dbReference>
<evidence type="ECO:0000313" key="9">
    <source>
        <dbReference type="Proteomes" id="UP000289340"/>
    </source>
</evidence>
<dbReference type="InterPro" id="IPR020568">
    <property type="entry name" value="Ribosomal_Su5_D2-typ_SF"/>
</dbReference>
<dbReference type="AlphaFoldDB" id="A0A445L5K0"/>
<dbReference type="PROSITE" id="PS00058">
    <property type="entry name" value="DNA_MISMATCH_REPAIR_1"/>
    <property type="match status" value="1"/>
</dbReference>
<protein>
    <submittedName>
        <fullName evidence="8">DNA mismatch repair protein MLH1 isoform C</fullName>
    </submittedName>
</protein>
<dbReference type="GO" id="GO:0140664">
    <property type="term" value="F:ATP-dependent DNA damage sensor activity"/>
    <property type="evidence" value="ECO:0007669"/>
    <property type="project" value="InterPro"/>
</dbReference>
<dbReference type="InterPro" id="IPR038973">
    <property type="entry name" value="MutL/Mlh/Pms-like"/>
</dbReference>
<dbReference type="FunFam" id="3.30.565.10:FF:000043">
    <property type="entry name" value="DNA mismatch repair protein MLH1"/>
    <property type="match status" value="1"/>
</dbReference>
<dbReference type="Pfam" id="PF16413">
    <property type="entry name" value="Mlh1_C"/>
    <property type="match status" value="1"/>
</dbReference>
<reference evidence="8 9" key="1">
    <citation type="submission" date="2018-09" db="EMBL/GenBank/DDBJ databases">
        <title>A high-quality reference genome of wild soybean provides a powerful tool to mine soybean genomes.</title>
        <authorList>
            <person name="Xie M."/>
            <person name="Chung C.Y.L."/>
            <person name="Li M.-W."/>
            <person name="Wong F.-L."/>
            <person name="Chan T.-F."/>
            <person name="Lam H.-M."/>
        </authorList>
    </citation>
    <scope>NUCLEOTIDE SEQUENCE [LARGE SCALE GENOMIC DNA]</scope>
    <source>
        <strain evidence="9">cv. W05</strain>
        <tissue evidence="8">Hypocotyl of etiolated seedlings</tissue>
    </source>
</reference>
<dbReference type="InterPro" id="IPR002099">
    <property type="entry name" value="MutL/Mlh/PMS"/>
</dbReference>
<proteinExistence type="inferred from homology"/>
<feature type="domain" description="DNA mismatch repair protein S5" evidence="7">
    <location>
        <begin position="223"/>
        <end position="345"/>
    </location>
</feature>
<comment type="similarity">
    <text evidence="2">Belongs to the DNA mismatch repair MutL/HexB family.</text>
</comment>
<evidence type="ECO:0000256" key="1">
    <source>
        <dbReference type="ARBA" id="ARBA00004123"/>
    </source>
</evidence>
<evidence type="ECO:0000259" key="7">
    <source>
        <dbReference type="SMART" id="SM01340"/>
    </source>
</evidence>
<dbReference type="PANTHER" id="PTHR10073">
    <property type="entry name" value="DNA MISMATCH REPAIR PROTEIN MLH, PMS, MUTL"/>
    <property type="match status" value="1"/>
</dbReference>
<dbReference type="NCBIfam" id="TIGR00585">
    <property type="entry name" value="mutl"/>
    <property type="match status" value="1"/>
</dbReference>
<dbReference type="GO" id="GO:0016887">
    <property type="term" value="F:ATP hydrolysis activity"/>
    <property type="evidence" value="ECO:0007669"/>
    <property type="project" value="InterPro"/>
</dbReference>
<evidence type="ECO:0000313" key="8">
    <source>
        <dbReference type="EMBL" id="RZC18354.1"/>
    </source>
</evidence>
<keyword evidence="5" id="KW-0539">Nucleus</keyword>
<dbReference type="CDD" id="cd03483">
    <property type="entry name" value="MutL_Trans_MLH1"/>
    <property type="match status" value="1"/>
</dbReference>
<dbReference type="Gene3D" id="3.30.565.10">
    <property type="entry name" value="Histidine kinase-like ATPase, C-terminal domain"/>
    <property type="match status" value="1"/>
</dbReference>
<evidence type="ECO:0000256" key="2">
    <source>
        <dbReference type="ARBA" id="ARBA00006082"/>
    </source>
</evidence>
<dbReference type="InterPro" id="IPR014721">
    <property type="entry name" value="Ribsml_uS5_D2-typ_fold_subgr"/>
</dbReference>
<dbReference type="EMBL" id="QZWG01000004">
    <property type="protein sequence ID" value="RZC18354.1"/>
    <property type="molecule type" value="Genomic_DNA"/>
</dbReference>
<keyword evidence="3" id="KW-0227">DNA damage</keyword>
<comment type="subcellular location">
    <subcellularLocation>
        <location evidence="1">Nucleus</location>
    </subcellularLocation>
</comment>
<dbReference type="GO" id="GO:0030983">
    <property type="term" value="F:mismatched DNA binding"/>
    <property type="evidence" value="ECO:0007669"/>
    <property type="project" value="InterPro"/>
</dbReference>
<dbReference type="GO" id="GO:0005524">
    <property type="term" value="F:ATP binding"/>
    <property type="evidence" value="ECO:0007669"/>
    <property type="project" value="InterPro"/>
</dbReference>
<dbReference type="InterPro" id="IPR036890">
    <property type="entry name" value="HATPase_C_sf"/>
</dbReference>
<dbReference type="Pfam" id="PF13589">
    <property type="entry name" value="HATPase_c_3"/>
    <property type="match status" value="1"/>
</dbReference>
<dbReference type="Proteomes" id="UP000289340">
    <property type="component" value="Chromosome 4"/>
</dbReference>
<evidence type="ECO:0000256" key="4">
    <source>
        <dbReference type="ARBA" id="ARBA00023204"/>
    </source>
</evidence>
<evidence type="ECO:0000256" key="6">
    <source>
        <dbReference type="SAM" id="MobiDB-lite"/>
    </source>
</evidence>
<dbReference type="GO" id="GO:0032389">
    <property type="term" value="C:MutLalpha complex"/>
    <property type="evidence" value="ECO:0007669"/>
    <property type="project" value="TreeGrafter"/>
</dbReference>
<comment type="caution">
    <text evidence="8">The sequence shown here is derived from an EMBL/GenBank/DDBJ whole genome shotgun (WGS) entry which is preliminary data.</text>
</comment>
<dbReference type="Pfam" id="PF01119">
    <property type="entry name" value="DNA_mis_repair"/>
    <property type="match status" value="1"/>
</dbReference>
<dbReference type="CDD" id="cd16926">
    <property type="entry name" value="HATPase_MutL-MLH-PMS-like"/>
    <property type="match status" value="1"/>
</dbReference>
<dbReference type="InterPro" id="IPR032189">
    <property type="entry name" value="Mlh1_C"/>
</dbReference>
<keyword evidence="4" id="KW-0234">DNA repair</keyword>
<dbReference type="PANTHER" id="PTHR10073:SF12">
    <property type="entry name" value="DNA MISMATCH REPAIR PROTEIN MLH1"/>
    <property type="match status" value="1"/>
</dbReference>
<dbReference type="SUPFAM" id="SSF55874">
    <property type="entry name" value="ATPase domain of HSP90 chaperone/DNA topoisomerase II/histidine kinase"/>
    <property type="match status" value="1"/>
</dbReference>
<dbReference type="SUPFAM" id="SSF54211">
    <property type="entry name" value="Ribosomal protein S5 domain 2-like"/>
    <property type="match status" value="1"/>
</dbReference>
<name>A0A445L5K0_GLYSO</name>
<accession>A0A445L5K0</accession>
<sequence length="554" mass="62022">MEESQNQRRMEPPKIQRLSESVVNRIAAGEVIQRPVSAVKELVENSLDAASSSVSLLIKDGGLKLIQVSDDGHGIRFEDLPILCERHTTSKLSSFEDLQRIKSMGFRGEALASMTYVAHVTVTTITKPQLHGYRVSYRDGVMEHQPRPCAAVKGTQIMVENLFYNMAARRKTLQNSSDDYSKIVDLVSRFAIHHINVSFSCRKHGAVRADVHTVAMSSRLDAIKSVYGVSVARNLIEIEASDNDPSTSVFEMHGYMSNANYAAKKITMVLFINDRLVECSALKRAIEIVYAATLPKASKPFIYISIVLPPENIDVNVHPTKREVSLLNQEVIIEKIQSVVESTLRSSNEARTFQEQSAGQSSSPRINTSKEVNLSPMPTGSRLLKVPVHKLVRTDSLDPAGRLHAYTQIMSDRHLEKSASLNAIRSSVRQRRNPKDSLELTSVQELLDKINSNCDPGMTDIIRHCTYVGMADDVFALLQHNTRLYLANVVNLSKELMYQQVLSRFGHFNAIQLNDPVPLKDLIILALKEEDIDSECNDDDSLKEKIAEVISHWF</sequence>
<dbReference type="Gene3D" id="3.30.230.10">
    <property type="match status" value="1"/>
</dbReference>
<dbReference type="InterPro" id="IPR013507">
    <property type="entry name" value="DNA_mismatch_S5_2-like"/>
</dbReference>
<evidence type="ECO:0000256" key="3">
    <source>
        <dbReference type="ARBA" id="ARBA00022763"/>
    </source>
</evidence>
<organism evidence="8 9">
    <name type="scientific">Glycine soja</name>
    <name type="common">Wild soybean</name>
    <dbReference type="NCBI Taxonomy" id="3848"/>
    <lineage>
        <taxon>Eukaryota</taxon>
        <taxon>Viridiplantae</taxon>
        <taxon>Streptophyta</taxon>
        <taxon>Embryophyta</taxon>
        <taxon>Tracheophyta</taxon>
        <taxon>Spermatophyta</taxon>
        <taxon>Magnoliopsida</taxon>
        <taxon>eudicotyledons</taxon>
        <taxon>Gunneridae</taxon>
        <taxon>Pentapetalae</taxon>
        <taxon>rosids</taxon>
        <taxon>fabids</taxon>
        <taxon>Fabales</taxon>
        <taxon>Fabaceae</taxon>
        <taxon>Papilionoideae</taxon>
        <taxon>50 kb inversion clade</taxon>
        <taxon>NPAAA clade</taxon>
        <taxon>indigoferoid/millettioid clade</taxon>
        <taxon>Phaseoleae</taxon>
        <taxon>Glycine</taxon>
        <taxon>Glycine subgen. Soja</taxon>
    </lineage>
</organism>
<evidence type="ECO:0000256" key="5">
    <source>
        <dbReference type="ARBA" id="ARBA00023242"/>
    </source>
</evidence>
<gene>
    <name evidence="8" type="ORF">D0Y65_010809</name>
</gene>
<keyword evidence="9" id="KW-1185">Reference proteome</keyword>
<dbReference type="InterPro" id="IPR014762">
    <property type="entry name" value="DNA_mismatch_repair_CS"/>
</dbReference>
<dbReference type="SMART" id="SM01340">
    <property type="entry name" value="DNA_mis_repair"/>
    <property type="match status" value="1"/>
</dbReference>
<feature type="region of interest" description="Disordered" evidence="6">
    <location>
        <begin position="350"/>
        <end position="378"/>
    </location>
</feature>